<feature type="region of interest" description="Disordered" evidence="5">
    <location>
        <begin position="2080"/>
        <end position="2123"/>
    </location>
</feature>
<feature type="compositionally biased region" description="Basic and acidic residues" evidence="5">
    <location>
        <begin position="2082"/>
        <end position="2095"/>
    </location>
</feature>
<dbReference type="InterPro" id="IPR004875">
    <property type="entry name" value="DDE_SF_endonuclease_dom"/>
</dbReference>
<dbReference type="CDD" id="cd18025">
    <property type="entry name" value="DEXHc_DDX60"/>
    <property type="match status" value="1"/>
</dbReference>
<dbReference type="STRING" id="183478.A0A364MTI6"/>
<dbReference type="Proteomes" id="UP000249619">
    <property type="component" value="Unassembled WGS sequence"/>
</dbReference>
<keyword evidence="9" id="KW-1185">Reference proteome</keyword>
<keyword evidence="1" id="KW-0547">Nucleotide-binding</keyword>
<feature type="region of interest" description="Disordered" evidence="5">
    <location>
        <begin position="1677"/>
        <end position="1715"/>
    </location>
</feature>
<evidence type="ECO:0000313" key="8">
    <source>
        <dbReference type="EMBL" id="RAR02758.1"/>
    </source>
</evidence>
<evidence type="ECO:0000256" key="5">
    <source>
        <dbReference type="SAM" id="MobiDB-lite"/>
    </source>
</evidence>
<dbReference type="InterPro" id="IPR055124">
    <property type="entry name" value="PIN-like_DDX60"/>
</dbReference>
<dbReference type="Pfam" id="PF26076">
    <property type="entry name" value="WHD_DDX60"/>
    <property type="match status" value="1"/>
</dbReference>
<dbReference type="Gene3D" id="3.40.50.300">
    <property type="entry name" value="P-loop containing nucleotide triphosphate hydrolases"/>
    <property type="match status" value="1"/>
</dbReference>
<dbReference type="InterPro" id="IPR014001">
    <property type="entry name" value="Helicase_ATP-bd"/>
</dbReference>
<feature type="compositionally biased region" description="Basic and acidic residues" evidence="5">
    <location>
        <begin position="1216"/>
        <end position="1245"/>
    </location>
</feature>
<proteinExistence type="predicted"/>
<reference evidence="9" key="1">
    <citation type="submission" date="2018-05" db="EMBL/GenBank/DDBJ databases">
        <title>Draft genome sequence of Stemphylium lycopersici strain CIDEFI 213.</title>
        <authorList>
            <person name="Medina R."/>
            <person name="Franco M.E.E."/>
            <person name="Lucentini C.G."/>
            <person name="Saparrat M.C.N."/>
            <person name="Balatti P.A."/>
        </authorList>
    </citation>
    <scope>NUCLEOTIDE SEQUENCE [LARGE SCALE GENOMIC DNA]</scope>
    <source>
        <strain evidence="9">CIDEFI 213</strain>
    </source>
</reference>
<evidence type="ECO:0000256" key="4">
    <source>
        <dbReference type="ARBA" id="ARBA00022840"/>
    </source>
</evidence>
<feature type="compositionally biased region" description="Basic and acidic residues" evidence="5">
    <location>
        <begin position="2113"/>
        <end position="2123"/>
    </location>
</feature>
<dbReference type="GO" id="GO:0003676">
    <property type="term" value="F:nucleic acid binding"/>
    <property type="evidence" value="ECO:0007669"/>
    <property type="project" value="InterPro"/>
</dbReference>
<feature type="compositionally biased region" description="Basic and acidic residues" evidence="5">
    <location>
        <begin position="1684"/>
        <end position="1700"/>
    </location>
</feature>
<name>A0A364MTI6_STELY</name>
<feature type="region of interest" description="Disordered" evidence="5">
    <location>
        <begin position="1757"/>
        <end position="1777"/>
    </location>
</feature>
<dbReference type="InterPro" id="IPR000253">
    <property type="entry name" value="FHA_dom"/>
</dbReference>
<dbReference type="Pfam" id="PF00270">
    <property type="entry name" value="DEAD"/>
    <property type="match status" value="1"/>
</dbReference>
<dbReference type="PROSITE" id="PS51192">
    <property type="entry name" value="HELICASE_ATP_BIND_1"/>
    <property type="match status" value="1"/>
</dbReference>
<gene>
    <name evidence="8" type="ORF">DDE83_008473</name>
</gene>
<dbReference type="Pfam" id="PF23002">
    <property type="entry name" value="PIN-like_DDX60"/>
    <property type="match status" value="1"/>
</dbReference>
<dbReference type="GO" id="GO:0016787">
    <property type="term" value="F:hydrolase activity"/>
    <property type="evidence" value="ECO:0007669"/>
    <property type="project" value="UniProtKB-KW"/>
</dbReference>
<dbReference type="InterPro" id="IPR059032">
    <property type="entry name" value="WHD_DDX60"/>
</dbReference>
<comment type="caution">
    <text evidence="8">The sequence shown here is derived from an EMBL/GenBank/DDBJ whole genome shotgun (WGS) entry which is preliminary data.</text>
</comment>
<sequence length="2123" mass="239249">MGRNPEKDAVLTWYKSLSSRRVDLIGDYAGSEIFLVEFDSLLLQCFSNPKLNFGNGFQLLHAVYIVEKFLQDLLSRRCRFQVVCFDQNEELCVPPNAGRTDWPKYALARSVIFRHLARNLSSDKRVMFKRFTSFTDDEFVQYLNESGTYFVMCHDGAMLDAAGSNSALRSDSGQDFKAYEEDQMLLRETKNSTSSPSAARLRKVNLRAMILWFISNRYNVALINELQCADSKAMIVILESSRQQDQKGLDPFCYAAASHNVPFIKSPALENLEGIFEPSERDVVTVLVLRTAMQHGTISGDEASAFFLHTAALQYFPLANRRPSTTTDNTAQTLICSFAQTAASLLCNEELSEQLDVLNLPVNLADLLDGFLLAALTRDACLRNTLLANKAVKKKYDSLLGTFVETSKNGFDGILPLSMTTDYQVSEDSARYRYSVPSNDQTVLPFKNAIFDKHLAPVGLKLDERSSNRATHDNAQVFQEISHWHNHRKTLASKTATQKLGYFARRRNDLYMAEMHAYAASLTNAAGKVLEPETIVVNQRLQPSKTQKALVLDAPGRSNQLEKGGKKTSKPIKKSGKTMALEAAAAIKAAKTQSKGDIDTAYWKVKCKELGCQSNLQLRYLTARDYSMRLRYDSLIKPEVELYTIDCLLRIWMERHKSTAVEAGGSFAALIWNTLLELLKTRSGMTPEILASLEVILKVLKLPALKYEAEATSRPLEFTCVFNEAKISSASVSASINRNKLTIPGGAKMFQLEHCGPYLEREIGSAIDERVPFRPDAWQRKVLDAIDENHSLFVVAPTSAGKTFISFYAMKQVLTNDDDGVIVYVAPTKALVNQIAAEIQARFSKSFKRPGKSVWAIHTRDYRINNATGCQILVTVPHILQIMLLAPFNAEKENSWSCRIKRIIFDEIHCIGQAEDGVVWEQLLLQSPCPIIALSATVGNPEEFSSWLGSTQEANGNKLVTIEHHHRYSDLRKFIYVPPKEFCFTGLPESSPIHTPGLDGVEAFCFVHPVSSLNNKSRGMPKDLHLEARDCLWLWQTMKKHATKEYVVPLNLSPDALPDVIKKIHIFEWEKKLKATLLEWMNCGGSPFEKVQQDLSKTLVKPAPRYLLSTKHIFGGKFEARNVNTESLPSIILPALADLHAKNALPAIVFNYDRGQCEKLMKDVMKELEMNELAWKDTSTSWKEKLAAYERFKKDQEVIKAKSKDGKSTARMKAKGRGDNKREKDDEERVSKLDREREAASAEHTKWDGFNPRAPINGFHFANMHKLLHSELNVYKQQLRDRGVAEWLISALSRGIGVHHAVFAGDSVFLTALNFRQCAGRAGRRGFDLLGNILFLGIPVERVFRLMSSRLPDLNGHFPITTSLVLRLATLLHGSNNSDFAIRTINSILSQPRLYLGSPKSKMAVLHHLRFSIEYLRRQSLLDLHGSPINFAGCVTHLYYTENSAWAFHVLLSSGYFHDLCQGIDSNPQHVCSTLMLVLSHIFGRQQCKRVDGEFVEEVVKRSPSIVFLPPLPKQAEKTLRAHNNETLAIFCTYVKTFADQHLKDPDDALPLSGIRIGRSDEQFNITPSTNQHTVLRSHFVSLSGHGDEFDSISDLCGTVRSGVFLEETVVPYLPIHPESSVPLNAYLYDFYKHGDLNALEKANKIRRSDVWFHLNDFSLVLATIITALTNFIKPSSSSEADATDLKGSGDVHEESKDDDMTIGNDDNAGQEGIDSASTNVWAPIGVWDDEDDEMEGWDDVDMRLPKQSMVLIAERSRADTKAPQSHETPKLKTYKRSTPSKRRSSLYFELLRRLSWLKQVFDRSTKEKAGRSYRLLILDGHGSHLTMDFIEYCDRNRILLAVYPPHSTHTLQPLDVVMFKPFSTAYSNQVAAFMERCQGLTSMSKRDFYPMFMAAWEISFKEDTILKAFEATGLSPLNPEVILKRFNQPAQSGHLSDSDSSALSTSDWRKTERLLRQVVGDRSDPRAQKLSRAFHSISVQKSLLTHEAQGLMQALINERQRRKRGKALPLEAEGDYHGGAKFWSPRKVKEARDRQLQQGLEEEQLQHQRAEAARLREVMKQEKLQAAQQKRAARAAAQIIRQEEKARKAADRASRQAAPVRLNNDSSKLKKLPKEARGGASR</sequence>
<dbReference type="EMBL" id="QGDH01000204">
    <property type="protein sequence ID" value="RAR02758.1"/>
    <property type="molecule type" value="Genomic_DNA"/>
</dbReference>
<feature type="region of interest" description="Disordered" evidence="5">
    <location>
        <begin position="1200"/>
        <end position="1245"/>
    </location>
</feature>
<evidence type="ECO:0000256" key="2">
    <source>
        <dbReference type="ARBA" id="ARBA00022801"/>
    </source>
</evidence>
<evidence type="ECO:0008006" key="10">
    <source>
        <dbReference type="Google" id="ProtNLM"/>
    </source>
</evidence>
<dbReference type="InterPro" id="IPR011545">
    <property type="entry name" value="DEAD/DEAH_box_helicase_dom"/>
</dbReference>
<feature type="domain" description="Helicase ATP-binding" evidence="7">
    <location>
        <begin position="783"/>
        <end position="956"/>
    </location>
</feature>
<dbReference type="FunFam" id="3.40.50.300:FF:001039">
    <property type="entry name" value="ATP-dependent RNA helicase DDX60"/>
    <property type="match status" value="1"/>
</dbReference>
<dbReference type="SUPFAM" id="SSF52540">
    <property type="entry name" value="P-loop containing nucleoside triphosphate hydrolases"/>
    <property type="match status" value="2"/>
</dbReference>
<dbReference type="PROSITE" id="PS50006">
    <property type="entry name" value="FHA_DOMAIN"/>
    <property type="match status" value="1"/>
</dbReference>
<accession>A0A364MTI6</accession>
<protein>
    <recommendedName>
        <fullName evidence="10">P-loop containing nucleoside triphosphate hydrolase protein</fullName>
    </recommendedName>
</protein>
<dbReference type="PANTHER" id="PTHR44533:SF4">
    <property type="entry name" value="DEAD_H RNA HELICASE, PUTATIVE-RELATED"/>
    <property type="match status" value="1"/>
</dbReference>
<evidence type="ECO:0000313" key="9">
    <source>
        <dbReference type="Proteomes" id="UP000249619"/>
    </source>
</evidence>
<dbReference type="Pfam" id="PF03184">
    <property type="entry name" value="DDE_1"/>
    <property type="match status" value="1"/>
</dbReference>
<keyword evidence="4" id="KW-0067">ATP-binding</keyword>
<dbReference type="GO" id="GO:0005524">
    <property type="term" value="F:ATP binding"/>
    <property type="evidence" value="ECO:0007669"/>
    <property type="project" value="UniProtKB-KW"/>
</dbReference>
<dbReference type="InterPro" id="IPR052431">
    <property type="entry name" value="SKI2_subfamily_helicases"/>
</dbReference>
<dbReference type="InterPro" id="IPR027417">
    <property type="entry name" value="P-loop_NTPase"/>
</dbReference>
<dbReference type="GO" id="GO:0004386">
    <property type="term" value="F:helicase activity"/>
    <property type="evidence" value="ECO:0007669"/>
    <property type="project" value="UniProtKB-KW"/>
</dbReference>
<dbReference type="PANTHER" id="PTHR44533">
    <property type="entry name" value="DEAD/H RNA HELICASE, PUTATIVE-RELATED"/>
    <property type="match status" value="1"/>
</dbReference>
<organism evidence="8 9">
    <name type="scientific">Stemphylium lycopersici</name>
    <name type="common">Tomato gray leaf spot disease fungus</name>
    <name type="synonym">Thyrospora lycopersici</name>
    <dbReference type="NCBI Taxonomy" id="183478"/>
    <lineage>
        <taxon>Eukaryota</taxon>
        <taxon>Fungi</taxon>
        <taxon>Dikarya</taxon>
        <taxon>Ascomycota</taxon>
        <taxon>Pezizomycotina</taxon>
        <taxon>Dothideomycetes</taxon>
        <taxon>Pleosporomycetidae</taxon>
        <taxon>Pleosporales</taxon>
        <taxon>Pleosporineae</taxon>
        <taxon>Pleosporaceae</taxon>
        <taxon>Stemphylium</taxon>
    </lineage>
</organism>
<keyword evidence="3" id="KW-0347">Helicase</keyword>
<evidence type="ECO:0000256" key="1">
    <source>
        <dbReference type="ARBA" id="ARBA00022741"/>
    </source>
</evidence>
<evidence type="ECO:0000256" key="3">
    <source>
        <dbReference type="ARBA" id="ARBA00022806"/>
    </source>
</evidence>
<evidence type="ECO:0000259" key="7">
    <source>
        <dbReference type="PROSITE" id="PS51192"/>
    </source>
</evidence>
<dbReference type="GO" id="GO:0005737">
    <property type="term" value="C:cytoplasm"/>
    <property type="evidence" value="ECO:0007669"/>
    <property type="project" value="TreeGrafter"/>
</dbReference>
<feature type="domain" description="FHA" evidence="6">
    <location>
        <begin position="1555"/>
        <end position="1611"/>
    </location>
</feature>
<dbReference type="SMART" id="SM00487">
    <property type="entry name" value="DEXDc"/>
    <property type="match status" value="1"/>
</dbReference>
<keyword evidence="2" id="KW-0378">Hydrolase</keyword>
<evidence type="ECO:0000259" key="6">
    <source>
        <dbReference type="PROSITE" id="PS50006"/>
    </source>
</evidence>